<evidence type="ECO:0008006" key="4">
    <source>
        <dbReference type="Google" id="ProtNLM"/>
    </source>
</evidence>
<feature type="chain" id="PRO_5045814524" description="Prisilkin-39" evidence="1">
    <location>
        <begin position="25"/>
        <end position="135"/>
    </location>
</feature>
<keyword evidence="3" id="KW-1185">Reference proteome</keyword>
<dbReference type="EMBL" id="WTPX01000031">
    <property type="protein sequence ID" value="NNJ25289.1"/>
    <property type="molecule type" value="Genomic_DNA"/>
</dbReference>
<evidence type="ECO:0000256" key="1">
    <source>
        <dbReference type="SAM" id="SignalP"/>
    </source>
</evidence>
<organism evidence="2 3">
    <name type="scientific">Alienimonas chondri</name>
    <dbReference type="NCBI Taxonomy" id="2681879"/>
    <lineage>
        <taxon>Bacteria</taxon>
        <taxon>Pseudomonadati</taxon>
        <taxon>Planctomycetota</taxon>
        <taxon>Planctomycetia</taxon>
        <taxon>Planctomycetales</taxon>
        <taxon>Planctomycetaceae</taxon>
        <taxon>Alienimonas</taxon>
    </lineage>
</organism>
<gene>
    <name evidence="2" type="ORF">LzC2_13590</name>
</gene>
<sequence>MKSFITAAAIACLAGFGTADTADAQLRISVGNGGYAYGGYNSNSYRPSYGYGVQPSYGVRPSYGYPSYGYNRGYSSSYGYRGGYSPGFNSGLYGGRTYGTGRYNTGYGYNGVYGSNRGGSLQDVLIRRGVRELLR</sequence>
<keyword evidence="1" id="KW-0732">Signal</keyword>
<name>A0ABX1VB61_9PLAN</name>
<evidence type="ECO:0000313" key="3">
    <source>
        <dbReference type="Proteomes" id="UP000609651"/>
    </source>
</evidence>
<comment type="caution">
    <text evidence="2">The sequence shown here is derived from an EMBL/GenBank/DDBJ whole genome shotgun (WGS) entry which is preliminary data.</text>
</comment>
<feature type="signal peptide" evidence="1">
    <location>
        <begin position="1"/>
        <end position="24"/>
    </location>
</feature>
<dbReference type="RefSeq" id="WP_171185131.1">
    <property type="nucleotide sequence ID" value="NZ_WTPX01000031.1"/>
</dbReference>
<dbReference type="Proteomes" id="UP000609651">
    <property type="component" value="Unassembled WGS sequence"/>
</dbReference>
<evidence type="ECO:0000313" key="2">
    <source>
        <dbReference type="EMBL" id="NNJ25289.1"/>
    </source>
</evidence>
<reference evidence="2 3" key="1">
    <citation type="journal article" date="2020" name="Syst. Appl. Microbiol.">
        <title>Alienimonas chondri sp. nov., a novel planctomycete isolated from the biofilm of the red alga Chondrus crispus.</title>
        <authorList>
            <person name="Vitorino I."/>
            <person name="Albuquerque L."/>
            <person name="Wiegand S."/>
            <person name="Kallscheuer N."/>
            <person name="da Costa M.S."/>
            <person name="Lobo-da-Cunha A."/>
            <person name="Jogler C."/>
            <person name="Lage O.M."/>
        </authorList>
    </citation>
    <scope>NUCLEOTIDE SEQUENCE [LARGE SCALE GENOMIC DNA]</scope>
    <source>
        <strain evidence="2 3">LzC2</strain>
    </source>
</reference>
<proteinExistence type="predicted"/>
<protein>
    <recommendedName>
        <fullName evidence="4">Prisilkin-39</fullName>
    </recommendedName>
</protein>
<accession>A0ABX1VB61</accession>